<dbReference type="PANTHER" id="PTHR37746:SF1">
    <property type="entry name" value="TRANSMEMBRANE PROTEIN"/>
    <property type="match status" value="1"/>
</dbReference>
<keyword evidence="1" id="KW-0812">Transmembrane</keyword>
<evidence type="ECO:0000256" key="1">
    <source>
        <dbReference type="SAM" id="Phobius"/>
    </source>
</evidence>
<organism evidence="2 3">
    <name type="scientific">Forsythia ovata</name>
    <dbReference type="NCBI Taxonomy" id="205694"/>
    <lineage>
        <taxon>Eukaryota</taxon>
        <taxon>Viridiplantae</taxon>
        <taxon>Streptophyta</taxon>
        <taxon>Embryophyta</taxon>
        <taxon>Tracheophyta</taxon>
        <taxon>Spermatophyta</taxon>
        <taxon>Magnoliopsida</taxon>
        <taxon>eudicotyledons</taxon>
        <taxon>Gunneridae</taxon>
        <taxon>Pentapetalae</taxon>
        <taxon>asterids</taxon>
        <taxon>lamiids</taxon>
        <taxon>Lamiales</taxon>
        <taxon>Oleaceae</taxon>
        <taxon>Forsythieae</taxon>
        <taxon>Forsythia</taxon>
    </lineage>
</organism>
<gene>
    <name evidence="2" type="ORF">Fot_03878</name>
</gene>
<keyword evidence="1" id="KW-1133">Transmembrane helix</keyword>
<keyword evidence="1" id="KW-0472">Membrane</keyword>
<name>A0ABD1XAY9_9LAMI</name>
<evidence type="ECO:0000313" key="3">
    <source>
        <dbReference type="Proteomes" id="UP001604277"/>
    </source>
</evidence>
<feature type="transmembrane region" description="Helical" evidence="1">
    <location>
        <begin position="20"/>
        <end position="43"/>
    </location>
</feature>
<sequence>MPKTPDWSKIDFVEFNKLYTAFFHGFIFSPVLISTSIILLYLLQLGASQKTRKETGSHSPKFDPTQKLLPQNEEFFDHDLNNVPYESISDRNPGPTFLVDYFVEWDVRAPLEVIHEEYEGE</sequence>
<reference evidence="3" key="1">
    <citation type="submission" date="2024-07" db="EMBL/GenBank/DDBJ databases">
        <title>Two chromosome-level genome assemblies of Korean endemic species Abeliophyllum distichum and Forsythia ovata (Oleaceae).</title>
        <authorList>
            <person name="Jang H."/>
        </authorList>
    </citation>
    <scope>NUCLEOTIDE SEQUENCE [LARGE SCALE GENOMIC DNA]</scope>
</reference>
<keyword evidence="3" id="KW-1185">Reference proteome</keyword>
<protein>
    <submittedName>
        <fullName evidence="2">Uncharacterized protein</fullName>
    </submittedName>
</protein>
<evidence type="ECO:0000313" key="2">
    <source>
        <dbReference type="EMBL" id="KAL2559139.1"/>
    </source>
</evidence>
<proteinExistence type="predicted"/>
<dbReference type="EMBL" id="JBFOLJ010000001">
    <property type="protein sequence ID" value="KAL2559139.1"/>
    <property type="molecule type" value="Genomic_DNA"/>
</dbReference>
<dbReference type="PANTHER" id="PTHR37746">
    <property type="entry name" value="TRANSMEMBRANE PROTEIN"/>
    <property type="match status" value="1"/>
</dbReference>
<accession>A0ABD1XAY9</accession>
<dbReference type="Proteomes" id="UP001604277">
    <property type="component" value="Unassembled WGS sequence"/>
</dbReference>
<dbReference type="AlphaFoldDB" id="A0ABD1XAY9"/>
<comment type="caution">
    <text evidence="2">The sequence shown here is derived from an EMBL/GenBank/DDBJ whole genome shotgun (WGS) entry which is preliminary data.</text>
</comment>